<feature type="region of interest" description="Disordered" evidence="1">
    <location>
        <begin position="510"/>
        <end position="679"/>
    </location>
</feature>
<feature type="region of interest" description="Disordered" evidence="1">
    <location>
        <begin position="878"/>
        <end position="938"/>
    </location>
</feature>
<feature type="compositionally biased region" description="Low complexity" evidence="1">
    <location>
        <begin position="93"/>
        <end position="104"/>
    </location>
</feature>
<sequence length="1191" mass="130178">MMESPIKRRVSNAQLRSPLPDLAQGAVAIERLERSAEELSAGGSDIGEEIKRLRERSASRSRSSRQNSLHHQNSIQSSHQGEFLPPSAPWRINSASGRSTTTSRANSYASSVVDARWGGQHHNNNYTAATTANSIINNNNNNITSPGSIGGIISPIGSVRSGSSWTQPSIHRAASGSKTSRLGQMVEPLHEGRPLDSPSAPSSASLYSQDPAISSSLLSRQASHSSFVRRYDHIAAQIEESLATIPPTPPIEEDLIMDHDPRERRPSTDTFQEAQAAFQDFDGVHYSPDTEEYIEVDHDGQEIRRVSARTSSGTLGDMASMMQPQPQSRPISSERSFSPGRPLSMALGAPPPGEDMVYYPAPVPRMLNLPKRLSRLPPAHVQAQRRSEMLQAMPRENRESAPWIPPIHFGEEDKEKAASGRGRSGSVASTDEEQLPRGMLNQRMSMANPPSLPPQLRASMYFQQQPVEHEVRVQGGSAVATLDAILQSSANAPVTAFTDHPYAGDVRKSVYAPEQPMHNRKSTSTTLDQRKEEAPKATLKKKRSSSIGNFFRRNSTTLDGETGAQEQTRPGSMLDMNGSGNKLRKRRSQMSLGQMSAGDDLTVDRGVRTSGDQINDMTRRQSGLVVQAVNSDPSAVDQLDQRKSSATEQPERVLAEGEQVDQDFRDEQEREDWDHDDPVFAQPSTLLAELQVRKAQLKSRNKTAATAFPNGMHSTLLQLDAVEAIEAKKRQKKKIALAWEDHQGIPDDNSDDGRDDVPLGVLYPSKQGNGHRKMGDERDWNRPLGLMDRRELEENEPLGHRRARLNPSARPLNRGHTMSQLHLAGQPDMPVEDDEHEGETLRQRGMRMKLGGAISDVHKDGQPPDSSFTDELLGQFGGLQVTNPDATASDRSTLKEAASLKRGEEEETLGQRAARLRREREASGESHPSQGPRPPSMLRSVSSMANLLAENPVSPLPHKARDIEAAEGTLLHTNQQHQARHKHDLLANNMRASSYNLTQPLVDSRPRNTAEPGGLIGNESSRPANGLFAGARSTSGVNTTASHAPPNRSTSYGGLLEQQQSRPANGLFNPASWHNGSAAATPQPSQLTTPIFAGQGYFASPTAGMNYGAYGAQPNMMGNPYMQQYQPQMVNPSAYYALHGGGHVSMMPTGYSYAPQHQMLHPGQPATAAPTYADPAQASSIERWRQNIAPA</sequence>
<evidence type="ECO:0000256" key="1">
    <source>
        <dbReference type="SAM" id="MobiDB-lite"/>
    </source>
</evidence>
<feature type="compositionally biased region" description="Basic and acidic residues" evidence="1">
    <location>
        <begin position="892"/>
        <end position="904"/>
    </location>
</feature>
<evidence type="ECO:0000313" key="3">
    <source>
        <dbReference type="Proteomes" id="UP000016931"/>
    </source>
</evidence>
<feature type="compositionally biased region" description="Polar residues" evidence="1">
    <location>
        <begin position="545"/>
        <end position="570"/>
    </location>
</feature>
<feature type="region of interest" description="Disordered" evidence="1">
    <location>
        <begin position="53"/>
        <end position="104"/>
    </location>
</feature>
<feature type="compositionally biased region" description="Polar residues" evidence="1">
    <location>
        <begin position="880"/>
        <end position="891"/>
    </location>
</feature>
<name>N1QIM9_SPHMS</name>
<dbReference type="EMBL" id="KB456267">
    <property type="protein sequence ID" value="EMF10439.1"/>
    <property type="molecule type" value="Genomic_DNA"/>
</dbReference>
<feature type="compositionally biased region" description="Basic and acidic residues" evidence="1">
    <location>
        <begin position="409"/>
        <end position="418"/>
    </location>
</feature>
<dbReference type="OMA" id="DGAHCET"/>
<feature type="compositionally biased region" description="Low complexity" evidence="1">
    <location>
        <begin position="419"/>
        <end position="429"/>
    </location>
</feature>
<dbReference type="AlphaFoldDB" id="N1QIM9"/>
<feature type="region of interest" description="Disordered" evidence="1">
    <location>
        <begin position="793"/>
        <end position="814"/>
    </location>
</feature>
<feature type="region of interest" description="Disordered" evidence="1">
    <location>
        <begin position="163"/>
        <end position="182"/>
    </location>
</feature>
<feature type="region of interest" description="Disordered" evidence="1">
    <location>
        <begin position="1033"/>
        <end position="1054"/>
    </location>
</feature>
<feature type="compositionally biased region" description="Polar residues" evidence="1">
    <location>
        <begin position="322"/>
        <end position="336"/>
    </location>
</feature>
<accession>N1QIM9</accession>
<gene>
    <name evidence="2" type="ORF">SEPMUDRAFT_150547</name>
</gene>
<reference evidence="2 3" key="1">
    <citation type="journal article" date="2012" name="PLoS Pathog.">
        <title>Diverse lifestyles and strategies of plant pathogenesis encoded in the genomes of eighteen Dothideomycetes fungi.</title>
        <authorList>
            <person name="Ohm R.A."/>
            <person name="Feau N."/>
            <person name="Henrissat B."/>
            <person name="Schoch C.L."/>
            <person name="Horwitz B.A."/>
            <person name="Barry K.W."/>
            <person name="Condon B.J."/>
            <person name="Copeland A.C."/>
            <person name="Dhillon B."/>
            <person name="Glaser F."/>
            <person name="Hesse C.N."/>
            <person name="Kosti I."/>
            <person name="LaButti K."/>
            <person name="Lindquist E.A."/>
            <person name="Lucas S."/>
            <person name="Salamov A.A."/>
            <person name="Bradshaw R.E."/>
            <person name="Ciuffetti L."/>
            <person name="Hamelin R.C."/>
            <person name="Kema G.H.J."/>
            <person name="Lawrence C."/>
            <person name="Scott J.A."/>
            <person name="Spatafora J.W."/>
            <person name="Turgeon B.G."/>
            <person name="de Wit P.J.G.M."/>
            <person name="Zhong S."/>
            <person name="Goodwin S.B."/>
            <person name="Grigoriev I.V."/>
        </authorList>
    </citation>
    <scope>NUCLEOTIDE SEQUENCE [LARGE SCALE GENOMIC DNA]</scope>
    <source>
        <strain evidence="2 3">SO2202</strain>
    </source>
</reference>
<dbReference type="RefSeq" id="XP_016758560.1">
    <property type="nucleotide sequence ID" value="XM_016906251.1"/>
</dbReference>
<dbReference type="OrthoDB" id="5288142at2759"/>
<feature type="region of interest" description="Disordered" evidence="1">
    <location>
        <begin position="396"/>
        <end position="436"/>
    </location>
</feature>
<dbReference type="GeneID" id="27903388"/>
<proteinExistence type="predicted"/>
<feature type="compositionally biased region" description="Basic and acidic residues" evidence="1">
    <location>
        <begin position="662"/>
        <end position="678"/>
    </location>
</feature>
<feature type="compositionally biased region" description="Polar residues" evidence="1">
    <location>
        <begin position="69"/>
        <end position="80"/>
    </location>
</feature>
<feature type="region of interest" description="Disordered" evidence="1">
    <location>
        <begin position="310"/>
        <end position="337"/>
    </location>
</feature>
<feature type="compositionally biased region" description="Basic and acidic residues" evidence="1">
    <location>
        <begin position="639"/>
        <end position="655"/>
    </location>
</feature>
<keyword evidence="3" id="KW-1185">Reference proteome</keyword>
<dbReference type="STRING" id="692275.N1QIM9"/>
<evidence type="ECO:0000313" key="2">
    <source>
        <dbReference type="EMBL" id="EMF10439.1"/>
    </source>
</evidence>
<dbReference type="Proteomes" id="UP000016931">
    <property type="component" value="Unassembled WGS sequence"/>
</dbReference>
<organism evidence="2 3">
    <name type="scientific">Sphaerulina musiva (strain SO2202)</name>
    <name type="common">Poplar stem canker fungus</name>
    <name type="synonym">Septoria musiva</name>
    <dbReference type="NCBI Taxonomy" id="692275"/>
    <lineage>
        <taxon>Eukaryota</taxon>
        <taxon>Fungi</taxon>
        <taxon>Dikarya</taxon>
        <taxon>Ascomycota</taxon>
        <taxon>Pezizomycotina</taxon>
        <taxon>Dothideomycetes</taxon>
        <taxon>Dothideomycetidae</taxon>
        <taxon>Mycosphaerellales</taxon>
        <taxon>Mycosphaerellaceae</taxon>
        <taxon>Sphaerulina</taxon>
    </lineage>
</organism>
<dbReference type="eggNOG" id="ENOG502SA0I">
    <property type="taxonomic scope" value="Eukaryota"/>
</dbReference>
<protein>
    <submittedName>
        <fullName evidence="2">Uncharacterized protein</fullName>
    </submittedName>
</protein>
<dbReference type="HOGENOM" id="CLU_001373_0_0_1"/>